<feature type="non-terminal residue" evidence="2">
    <location>
        <position position="61"/>
    </location>
</feature>
<evidence type="ECO:0000313" key="2">
    <source>
        <dbReference type="EMBL" id="SBQ47613.1"/>
    </source>
</evidence>
<gene>
    <name evidence="2" type="primary">Nfu_g_1_006080</name>
</gene>
<organism evidence="2">
    <name type="scientific">Nothobranchius korthausae</name>
    <dbReference type="NCBI Taxonomy" id="1143690"/>
    <lineage>
        <taxon>Eukaryota</taxon>
        <taxon>Metazoa</taxon>
        <taxon>Chordata</taxon>
        <taxon>Craniata</taxon>
        <taxon>Vertebrata</taxon>
        <taxon>Euteleostomi</taxon>
        <taxon>Actinopterygii</taxon>
        <taxon>Neopterygii</taxon>
        <taxon>Teleostei</taxon>
        <taxon>Neoteleostei</taxon>
        <taxon>Acanthomorphata</taxon>
        <taxon>Ovalentaria</taxon>
        <taxon>Atherinomorphae</taxon>
        <taxon>Cyprinodontiformes</taxon>
        <taxon>Nothobranchiidae</taxon>
        <taxon>Nothobranchius</taxon>
    </lineage>
</organism>
<reference evidence="2" key="1">
    <citation type="submission" date="2016-05" db="EMBL/GenBank/DDBJ databases">
        <authorList>
            <person name="Lavstsen T."/>
            <person name="Jespersen J.S."/>
        </authorList>
    </citation>
    <scope>NUCLEOTIDE SEQUENCE</scope>
    <source>
        <tissue evidence="2">Brain</tissue>
    </source>
</reference>
<protein>
    <submittedName>
        <fullName evidence="2">Uncharacterized protein</fullName>
    </submittedName>
</protein>
<accession>A0A1A8EKG7</accession>
<reference evidence="2" key="2">
    <citation type="submission" date="2016-06" db="EMBL/GenBank/DDBJ databases">
        <title>The genome of a short-lived fish provides insights into sex chromosome evolution and the genetic control of aging.</title>
        <authorList>
            <person name="Reichwald K."/>
            <person name="Felder M."/>
            <person name="Petzold A."/>
            <person name="Koch P."/>
            <person name="Groth M."/>
            <person name="Platzer M."/>
        </authorList>
    </citation>
    <scope>NUCLEOTIDE SEQUENCE</scope>
    <source>
        <tissue evidence="2">Brain</tissue>
    </source>
</reference>
<feature type="compositionally biased region" description="Basic and acidic residues" evidence="1">
    <location>
        <begin position="35"/>
        <end position="61"/>
    </location>
</feature>
<name>A0A1A8EKG7_9TELE</name>
<evidence type="ECO:0000256" key="1">
    <source>
        <dbReference type="SAM" id="MobiDB-lite"/>
    </source>
</evidence>
<feature type="non-terminal residue" evidence="2">
    <location>
        <position position="1"/>
    </location>
</feature>
<proteinExistence type="predicted"/>
<dbReference type="AlphaFoldDB" id="A0A1A8EKG7"/>
<sequence>QVIRSITLTPLFSPHTLDRRSSWRSGLQAKPSLRGSERTSDVSEDRRHPQHTHDWSEDTSQ</sequence>
<dbReference type="EMBL" id="HAEB01001138">
    <property type="protein sequence ID" value="SBQ47613.1"/>
    <property type="molecule type" value="Transcribed_RNA"/>
</dbReference>
<feature type="region of interest" description="Disordered" evidence="1">
    <location>
        <begin position="17"/>
        <end position="61"/>
    </location>
</feature>